<dbReference type="CDD" id="cd07067">
    <property type="entry name" value="HP_PGM_like"/>
    <property type="match status" value="1"/>
</dbReference>
<comment type="caution">
    <text evidence="3">The sequence shown here is derived from an EMBL/GenBank/DDBJ whole genome shotgun (WGS) entry which is preliminary data.</text>
</comment>
<gene>
    <name evidence="3" type="ORF">HV077_25960</name>
</gene>
<dbReference type="GO" id="GO:0005737">
    <property type="term" value="C:cytoplasm"/>
    <property type="evidence" value="ECO:0007669"/>
    <property type="project" value="TreeGrafter"/>
</dbReference>
<sequence length="186" mass="20622">MSIICKPFVFVRHGETPLNREKLIGGSTDVPLTDTGRRQAEIAQPLLARFQWSVIGVSSLLRAQQTAQLAVPGGIYTTLDGLRERDWGDLEGLPGEAITPYEETPPGGESWDTFLGRVTVAVNSLLSEFECPLIVAHSGVFRVLNYYAFGTPYGNRIGNVEPMWILPGKIPEEWRIMPLAQRDNLL</sequence>
<accession>A0A7W3DA40</accession>
<feature type="active site" description="Tele-phosphohistidine intermediate" evidence="1">
    <location>
        <position position="13"/>
    </location>
</feature>
<dbReference type="GO" id="GO:0016791">
    <property type="term" value="F:phosphatase activity"/>
    <property type="evidence" value="ECO:0007669"/>
    <property type="project" value="TreeGrafter"/>
</dbReference>
<dbReference type="AlphaFoldDB" id="A0A7W3DA40"/>
<dbReference type="SMART" id="SM00855">
    <property type="entry name" value="PGAM"/>
    <property type="match status" value="1"/>
</dbReference>
<dbReference type="PANTHER" id="PTHR48100">
    <property type="entry name" value="BROAD-SPECIFICITY PHOSPHATASE YOR283W-RELATED"/>
    <property type="match status" value="1"/>
</dbReference>
<organism evidence="3 4">
    <name type="scientific">Citrobacter freundii</name>
    <dbReference type="NCBI Taxonomy" id="546"/>
    <lineage>
        <taxon>Bacteria</taxon>
        <taxon>Pseudomonadati</taxon>
        <taxon>Pseudomonadota</taxon>
        <taxon>Gammaproteobacteria</taxon>
        <taxon>Enterobacterales</taxon>
        <taxon>Enterobacteriaceae</taxon>
        <taxon>Citrobacter</taxon>
        <taxon>Citrobacter freundii complex</taxon>
    </lineage>
</organism>
<dbReference type="Proteomes" id="UP000591803">
    <property type="component" value="Unassembled WGS sequence"/>
</dbReference>
<feature type="active site" description="Proton donor/acceptor" evidence="1">
    <location>
        <position position="84"/>
    </location>
</feature>
<name>A0A7W3DA40_CITFR</name>
<dbReference type="InterPro" id="IPR029033">
    <property type="entry name" value="His_PPase_superfam"/>
</dbReference>
<dbReference type="EMBL" id="JABXRI010000003">
    <property type="protein sequence ID" value="MBA8065729.1"/>
    <property type="molecule type" value="Genomic_DNA"/>
</dbReference>
<protein>
    <submittedName>
        <fullName evidence="3">Histidine phosphatase family protein</fullName>
    </submittedName>
</protein>
<dbReference type="Gene3D" id="3.40.50.1240">
    <property type="entry name" value="Phosphoglycerate mutase-like"/>
    <property type="match status" value="1"/>
</dbReference>
<proteinExistence type="predicted"/>
<evidence type="ECO:0000256" key="1">
    <source>
        <dbReference type="PIRSR" id="PIRSR613078-1"/>
    </source>
</evidence>
<dbReference type="PANTHER" id="PTHR48100:SF59">
    <property type="entry name" value="ADENOSYLCOBALAMIN_ALPHA-RIBAZOLE PHOSPHATASE"/>
    <property type="match status" value="1"/>
</dbReference>
<dbReference type="Pfam" id="PF00300">
    <property type="entry name" value="His_Phos_1"/>
    <property type="match status" value="1"/>
</dbReference>
<dbReference type="InterPro" id="IPR050275">
    <property type="entry name" value="PGM_Phosphatase"/>
</dbReference>
<dbReference type="InterPro" id="IPR013078">
    <property type="entry name" value="His_Pase_superF_clade-1"/>
</dbReference>
<evidence type="ECO:0000256" key="2">
    <source>
        <dbReference type="PIRSR" id="PIRSR613078-2"/>
    </source>
</evidence>
<evidence type="ECO:0000313" key="4">
    <source>
        <dbReference type="Proteomes" id="UP000591803"/>
    </source>
</evidence>
<feature type="binding site" evidence="2">
    <location>
        <begin position="12"/>
        <end position="19"/>
    </location>
    <ligand>
        <name>substrate</name>
    </ligand>
</feature>
<reference evidence="3 4" key="1">
    <citation type="submission" date="2020-06" db="EMBL/GenBank/DDBJ databases">
        <title>REHAB project genomes.</title>
        <authorList>
            <person name="Shaw L.P."/>
        </authorList>
    </citation>
    <scope>NUCLEOTIDE SEQUENCE [LARGE SCALE GENOMIC DNA]</scope>
    <source>
        <strain evidence="3 4">RHBSTW-00116</strain>
    </source>
</reference>
<dbReference type="SUPFAM" id="SSF53254">
    <property type="entry name" value="Phosphoglycerate mutase-like"/>
    <property type="match status" value="1"/>
</dbReference>
<feature type="binding site" evidence="2">
    <location>
        <position position="62"/>
    </location>
    <ligand>
        <name>substrate</name>
    </ligand>
</feature>
<evidence type="ECO:0000313" key="3">
    <source>
        <dbReference type="EMBL" id="MBA8065729.1"/>
    </source>
</evidence>